<dbReference type="AlphaFoldDB" id="A0A6F8ZE22"/>
<dbReference type="KEGG" id="hfv:R50_0196"/>
<evidence type="ECO:0000313" key="3">
    <source>
        <dbReference type="Proteomes" id="UP000503399"/>
    </source>
</evidence>
<dbReference type="EMBL" id="LR778114">
    <property type="protein sequence ID" value="CAB1127702.1"/>
    <property type="molecule type" value="Genomic_DNA"/>
</dbReference>
<evidence type="ECO:0000256" key="1">
    <source>
        <dbReference type="SAM" id="MobiDB-lite"/>
    </source>
</evidence>
<accession>A0A6F8ZE22</accession>
<gene>
    <name evidence="2" type="ORF">R50_0196</name>
</gene>
<dbReference type="Proteomes" id="UP000503399">
    <property type="component" value="Chromosome"/>
</dbReference>
<evidence type="ECO:0000313" key="2">
    <source>
        <dbReference type="EMBL" id="CAB1127702.1"/>
    </source>
</evidence>
<reference evidence="2 3" key="1">
    <citation type="submission" date="2020-02" db="EMBL/GenBank/DDBJ databases">
        <authorList>
            <person name="Hogendoorn C."/>
        </authorList>
    </citation>
    <scope>NUCLEOTIDE SEQUENCE [LARGE SCALE GENOMIC DNA]</scope>
    <source>
        <strain evidence="2">R501</strain>
    </source>
</reference>
<sequence length="50" mass="5491">MFQEPCSRVRDRKSPTLSSQGPKALKCLGDNLIHVKIPILAQAPEKSNST</sequence>
<feature type="region of interest" description="Disordered" evidence="1">
    <location>
        <begin position="1"/>
        <end position="22"/>
    </location>
</feature>
<protein>
    <submittedName>
        <fullName evidence="2">Uncharacterized protein</fullName>
    </submittedName>
</protein>
<organism evidence="2 3">
    <name type="scientific">Candidatus Hydrogenisulfobacillus filiaventi</name>
    <dbReference type="NCBI Taxonomy" id="2707344"/>
    <lineage>
        <taxon>Bacteria</taxon>
        <taxon>Bacillati</taxon>
        <taxon>Bacillota</taxon>
        <taxon>Clostridia</taxon>
        <taxon>Eubacteriales</taxon>
        <taxon>Clostridiales Family XVII. Incertae Sedis</taxon>
        <taxon>Candidatus Hydrogenisulfobacillus</taxon>
    </lineage>
</organism>
<name>A0A6F8ZE22_9FIRM</name>
<proteinExistence type="predicted"/>
<keyword evidence="3" id="KW-1185">Reference proteome</keyword>